<dbReference type="Proteomes" id="UP001497514">
    <property type="component" value="Chromosome"/>
</dbReference>
<organism evidence="1 2">
    <name type="scientific">Tenacibaculum dicentrarchi</name>
    <dbReference type="NCBI Taxonomy" id="669041"/>
    <lineage>
        <taxon>Bacteria</taxon>
        <taxon>Pseudomonadati</taxon>
        <taxon>Bacteroidota</taxon>
        <taxon>Flavobacteriia</taxon>
        <taxon>Flavobacteriales</taxon>
        <taxon>Flavobacteriaceae</taxon>
        <taxon>Tenacibaculum</taxon>
    </lineage>
</organism>
<gene>
    <name evidence="1" type="ORF">TD3509T_0878</name>
</gene>
<name>A0ABP1EHJ8_9FLAO</name>
<proteinExistence type="predicted"/>
<accession>A0ABP1EHJ8</accession>
<keyword evidence="2" id="KW-1185">Reference proteome</keyword>
<evidence type="ECO:0000313" key="2">
    <source>
        <dbReference type="Proteomes" id="UP001497514"/>
    </source>
</evidence>
<dbReference type="InterPro" id="IPR029465">
    <property type="entry name" value="ATPgrasp_TupA"/>
</dbReference>
<protein>
    <submittedName>
        <fullName evidence="1">Glycosyltransferase</fullName>
    </submittedName>
</protein>
<evidence type="ECO:0000313" key="1">
    <source>
        <dbReference type="EMBL" id="CAL2079723.1"/>
    </source>
</evidence>
<reference evidence="1 2" key="1">
    <citation type="submission" date="2024-05" db="EMBL/GenBank/DDBJ databases">
        <authorList>
            <person name="Duchaud E."/>
        </authorList>
    </citation>
    <scope>NUCLEOTIDE SEQUENCE [LARGE SCALE GENOMIC DNA]</scope>
    <source>
        <strain evidence="1">Ena-SAMPLE-TAB-13-05-2024-13:56:06:370-140309</strain>
    </source>
</reference>
<dbReference type="EMBL" id="OZ038524">
    <property type="protein sequence ID" value="CAL2079723.1"/>
    <property type="molecule type" value="Genomic_DNA"/>
</dbReference>
<dbReference type="Pfam" id="PF14305">
    <property type="entry name" value="ATPgrasp_TupA"/>
    <property type="match status" value="1"/>
</dbReference>
<sequence>MFLRKTWVTIIKRLRFLPAPYYIKHYYEYYSGKKLDYDNLIEFNQKLSWYKVFFRPKILNTLVDKYAVRAFVKDKIGEDYLNECYGVFNKPSEVNFDKLPNQFVLKGTHGCNINLVVKDKTTLNKAKTKRLMAKWLRKNQYKRTGQEWAYKDVKPRIIAEKFIKNENRDSLTDYKFYCFNGIPKFLEVHLDREKNHKSAFYDFEFKKLPFSDSPADKLIQEDFGKPQTLSKMVELAGKLSESFPFVRVDFYSVNNTITFGEMTFYPGDGRRDFYPKKYNKIIGDYFELPKIPAGEKLIKKHLLNESY</sequence>